<accession>A0A2G9HT54</accession>
<dbReference type="OrthoDB" id="910499at2759"/>
<evidence type="ECO:0000259" key="2">
    <source>
        <dbReference type="Pfam" id="PF12776"/>
    </source>
</evidence>
<evidence type="ECO:0000313" key="4">
    <source>
        <dbReference type="Proteomes" id="UP000231279"/>
    </source>
</evidence>
<evidence type="ECO:0000256" key="1">
    <source>
        <dbReference type="SAM" id="MobiDB-lite"/>
    </source>
</evidence>
<dbReference type="PANTHER" id="PTHR46250:SF15">
    <property type="entry name" value="OS01G0523800 PROTEIN"/>
    <property type="match status" value="1"/>
</dbReference>
<keyword evidence="4" id="KW-1185">Reference proteome</keyword>
<dbReference type="AlphaFoldDB" id="A0A2G9HT54"/>
<gene>
    <name evidence="3" type="ORF">CDL12_06605</name>
</gene>
<feature type="domain" description="Myb/SANT-like" evidence="2">
    <location>
        <begin position="27"/>
        <end position="125"/>
    </location>
</feature>
<dbReference type="PANTHER" id="PTHR46250">
    <property type="entry name" value="MYB/SANT-LIKE DNA-BINDING DOMAIN PROTEIN-RELATED"/>
    <property type="match status" value="1"/>
</dbReference>
<dbReference type="InterPro" id="IPR024752">
    <property type="entry name" value="Myb/SANT-like_dom"/>
</dbReference>
<dbReference type="Pfam" id="PF12776">
    <property type="entry name" value="Myb_DNA-bind_3"/>
    <property type="match status" value="1"/>
</dbReference>
<organism evidence="3 4">
    <name type="scientific">Handroanthus impetiginosus</name>
    <dbReference type="NCBI Taxonomy" id="429701"/>
    <lineage>
        <taxon>Eukaryota</taxon>
        <taxon>Viridiplantae</taxon>
        <taxon>Streptophyta</taxon>
        <taxon>Embryophyta</taxon>
        <taxon>Tracheophyta</taxon>
        <taxon>Spermatophyta</taxon>
        <taxon>Magnoliopsida</taxon>
        <taxon>eudicotyledons</taxon>
        <taxon>Gunneridae</taxon>
        <taxon>Pentapetalae</taxon>
        <taxon>asterids</taxon>
        <taxon>lamiids</taxon>
        <taxon>Lamiales</taxon>
        <taxon>Bignoniaceae</taxon>
        <taxon>Crescentiina</taxon>
        <taxon>Tabebuia alliance</taxon>
        <taxon>Handroanthus</taxon>
    </lineage>
</organism>
<sequence>MELDNSRSSSKTTLNSKKKTPAPRRFWAPQEEEALINAFKALRPTGWKCDGSFKGGYMVKLKSMMAEKFPNGGILTKHIKSKLQVWKKAYGHIVGILGSSGSTGAKWDQTTNMIVADSNSVWDEYIKIFGNDRAQGTGAVDLGDAVQELLYGGQSKEPERPTVNEVATHGSDTPTGLDDTFDDAASTTPPRSGMPRLRSTLSSKRKRNDSSTFDIDTLLDKFMENSSTALGALADKLSKTSNLDTVARRGLFEALSEIPGLTLDEQVIATRLLLNNKAEMDGFWGMHKEARARFVRLLLSDSHGSSSH</sequence>
<feature type="region of interest" description="Disordered" evidence="1">
    <location>
        <begin position="152"/>
        <end position="208"/>
    </location>
</feature>
<name>A0A2G9HT54_9LAMI</name>
<comment type="caution">
    <text evidence="3">The sequence shown here is derived from an EMBL/GenBank/DDBJ whole genome shotgun (WGS) entry which is preliminary data.</text>
</comment>
<dbReference type="Proteomes" id="UP000231279">
    <property type="component" value="Unassembled WGS sequence"/>
</dbReference>
<feature type="region of interest" description="Disordered" evidence="1">
    <location>
        <begin position="1"/>
        <end position="25"/>
    </location>
</feature>
<proteinExistence type="predicted"/>
<dbReference type="EMBL" id="NKXS01001062">
    <property type="protein sequence ID" value="PIN20709.1"/>
    <property type="molecule type" value="Genomic_DNA"/>
</dbReference>
<reference evidence="4" key="1">
    <citation type="journal article" date="2018" name="Gigascience">
        <title>Genome assembly of the Pink Ipe (Handroanthus impetiginosus, Bignoniaceae), a highly valued, ecologically keystone Neotropical timber forest tree.</title>
        <authorList>
            <person name="Silva-Junior O.B."/>
            <person name="Grattapaglia D."/>
            <person name="Novaes E."/>
            <person name="Collevatti R.G."/>
        </authorList>
    </citation>
    <scope>NUCLEOTIDE SEQUENCE [LARGE SCALE GENOMIC DNA]</scope>
    <source>
        <strain evidence="4">cv. UFG-1</strain>
    </source>
</reference>
<evidence type="ECO:0000313" key="3">
    <source>
        <dbReference type="EMBL" id="PIN20709.1"/>
    </source>
</evidence>
<protein>
    <recommendedName>
        <fullName evidence="2">Myb/SANT-like domain-containing protein</fullName>
    </recommendedName>
</protein>